<dbReference type="PANTHER" id="PTHR46828:SF4">
    <property type="entry name" value="ENDO-1,4-BETA-XYLANASE"/>
    <property type="match status" value="1"/>
</dbReference>
<comment type="similarity">
    <text evidence="4 13 14">Belongs to the glycosyl hydrolase 11 (cellulase G) family.</text>
</comment>
<dbReference type="InterPro" id="IPR001137">
    <property type="entry name" value="Glyco_hydro_11"/>
</dbReference>
<keyword evidence="9 13" id="KW-0378">Hydrolase</keyword>
<dbReference type="RefSeq" id="XP_073557714.1">
    <property type="nucleotide sequence ID" value="XM_073703430.1"/>
</dbReference>
<dbReference type="PROSITE" id="PS00777">
    <property type="entry name" value="GH11_2"/>
    <property type="match status" value="1"/>
</dbReference>
<keyword evidence="11 13" id="KW-0326">Glycosidase</keyword>
<keyword evidence="12 13" id="KW-0624">Polysaccharide degradation</keyword>
<comment type="pathway">
    <text evidence="3 13 14">Glycan degradation; xylan degradation.</text>
</comment>
<accession>A0ABY2H364</accession>
<organism evidence="17 18">
    <name type="scientific">Trichoderma ghanense</name>
    <dbReference type="NCBI Taxonomy" id="65468"/>
    <lineage>
        <taxon>Eukaryota</taxon>
        <taxon>Fungi</taxon>
        <taxon>Dikarya</taxon>
        <taxon>Ascomycota</taxon>
        <taxon>Pezizomycotina</taxon>
        <taxon>Sordariomycetes</taxon>
        <taxon>Hypocreomycetidae</taxon>
        <taxon>Hypocreales</taxon>
        <taxon>Hypocreaceae</taxon>
        <taxon>Trichoderma</taxon>
    </lineage>
</organism>
<dbReference type="InterPro" id="IPR013319">
    <property type="entry name" value="GH11/12"/>
</dbReference>
<evidence type="ECO:0000256" key="7">
    <source>
        <dbReference type="ARBA" id="ARBA00022651"/>
    </source>
</evidence>
<keyword evidence="10 13" id="KW-0119">Carbohydrate metabolism</keyword>
<evidence type="ECO:0000256" key="5">
    <source>
        <dbReference type="ARBA" id="ARBA00012590"/>
    </source>
</evidence>
<comment type="caution">
    <text evidence="17">The sequence shown here is derived from an EMBL/GenBank/DDBJ whole genome shotgun (WGS) entry which is preliminary data.</text>
</comment>
<evidence type="ECO:0000256" key="12">
    <source>
        <dbReference type="ARBA" id="ARBA00023326"/>
    </source>
</evidence>
<feature type="domain" description="GH11" evidence="16">
    <location>
        <begin position="57"/>
        <end position="243"/>
    </location>
</feature>
<evidence type="ECO:0000256" key="11">
    <source>
        <dbReference type="ARBA" id="ARBA00023295"/>
    </source>
</evidence>
<dbReference type="PROSITE" id="PS51761">
    <property type="entry name" value="GH11_3"/>
    <property type="match status" value="1"/>
</dbReference>
<dbReference type="EC" id="3.2.1.8" evidence="5 13"/>
<gene>
    <name evidence="17" type="ORF">CCMA1212_006196</name>
</gene>
<reference evidence="17 18" key="1">
    <citation type="submission" date="2018-01" db="EMBL/GenBank/DDBJ databases">
        <title>Genome characterization of the sugarcane-associated fungus Trichoderma ghanense CCMA-1212 and their application in lignocelulose bioconversion.</title>
        <authorList>
            <person name="Steindorff A.S."/>
            <person name="Mendes T.D."/>
            <person name="Vilela E.S.D."/>
            <person name="Rodrigues D.S."/>
            <person name="Formighieri E.F."/>
            <person name="Melo I.S."/>
            <person name="Favaro L.C.L."/>
        </authorList>
    </citation>
    <scope>NUCLEOTIDE SEQUENCE [LARGE SCALE GENOMIC DNA]</scope>
    <source>
        <strain evidence="17 18">CCMA-1212</strain>
    </source>
</reference>
<keyword evidence="15" id="KW-0812">Transmembrane</keyword>
<keyword evidence="15" id="KW-0472">Membrane</keyword>
<evidence type="ECO:0000313" key="18">
    <source>
        <dbReference type="Proteomes" id="UP001642720"/>
    </source>
</evidence>
<evidence type="ECO:0000256" key="2">
    <source>
        <dbReference type="ARBA" id="ARBA00004613"/>
    </source>
</evidence>
<dbReference type="InterPro" id="IPR033119">
    <property type="entry name" value="GH11_AS_2"/>
</dbReference>
<evidence type="ECO:0000256" key="3">
    <source>
        <dbReference type="ARBA" id="ARBA00004851"/>
    </source>
</evidence>
<dbReference type="InterPro" id="IPR013320">
    <property type="entry name" value="ConA-like_dom_sf"/>
</dbReference>
<dbReference type="Pfam" id="PF00457">
    <property type="entry name" value="Glyco_hydro_11"/>
    <property type="match status" value="1"/>
</dbReference>
<dbReference type="Gene3D" id="2.60.120.180">
    <property type="match status" value="1"/>
</dbReference>
<evidence type="ECO:0000256" key="15">
    <source>
        <dbReference type="SAM" id="Phobius"/>
    </source>
</evidence>
<evidence type="ECO:0000259" key="16">
    <source>
        <dbReference type="PROSITE" id="PS51761"/>
    </source>
</evidence>
<dbReference type="InterPro" id="IPR033123">
    <property type="entry name" value="GH11_dom"/>
</dbReference>
<dbReference type="SUPFAM" id="SSF49899">
    <property type="entry name" value="Concanavalin A-like lectins/glucanases"/>
    <property type="match status" value="1"/>
</dbReference>
<name>A0ABY2H364_9HYPO</name>
<sequence length="244" mass="26124">MSEHPLQGTSAQIIIMVAFTTLVAALTGIVGTLAMPTGLEPESSVNVTERGMYDFVLGAHNDHRRRASINYDQNYQTGGQVSYSPSNTGFSVNWNTQDDFVVGVGWNVGSSAPINFGGSFSVSSGTGLLSVYGWSTNPLVEYYIMEDNHNYPAQGTVKGTVTSDGATYTIWENTRVNEPSIQGTATFNQYISVRNSPRTSGTVTVQNHFNAWASLGLHLGQMNYQVVAVEGWGGSGSASQSVSN</sequence>
<dbReference type="Proteomes" id="UP001642720">
    <property type="component" value="Unassembled WGS sequence"/>
</dbReference>
<comment type="catalytic activity">
    <reaction evidence="1 13 14">
        <text>Endohydrolysis of (1-&gt;4)-beta-D-xylosidic linkages in xylans.</text>
        <dbReference type="EC" id="3.2.1.8"/>
    </reaction>
</comment>
<feature type="transmembrane region" description="Helical" evidence="15">
    <location>
        <begin position="12"/>
        <end position="34"/>
    </location>
</feature>
<feature type="active site" description="Proton donor" evidence="13">
    <location>
        <position position="230"/>
    </location>
</feature>
<evidence type="ECO:0000256" key="8">
    <source>
        <dbReference type="ARBA" id="ARBA00022729"/>
    </source>
</evidence>
<evidence type="ECO:0000256" key="4">
    <source>
        <dbReference type="ARBA" id="ARBA00007792"/>
    </source>
</evidence>
<feature type="active site" description="Nucleophile" evidence="13">
    <location>
        <position position="141"/>
    </location>
</feature>
<keyword evidence="6" id="KW-0964">Secreted</keyword>
<keyword evidence="15" id="KW-1133">Transmembrane helix</keyword>
<dbReference type="PROSITE" id="PS00776">
    <property type="entry name" value="GH11_1"/>
    <property type="match status" value="1"/>
</dbReference>
<evidence type="ECO:0000256" key="13">
    <source>
        <dbReference type="PROSITE-ProRule" id="PRU01097"/>
    </source>
</evidence>
<evidence type="ECO:0000256" key="1">
    <source>
        <dbReference type="ARBA" id="ARBA00000681"/>
    </source>
</evidence>
<protein>
    <recommendedName>
        <fullName evidence="5 13">Endo-1,4-beta-xylanase</fullName>
        <ecNumber evidence="5 13">3.2.1.8</ecNumber>
    </recommendedName>
</protein>
<evidence type="ECO:0000256" key="14">
    <source>
        <dbReference type="RuleBase" id="RU362015"/>
    </source>
</evidence>
<evidence type="ECO:0000256" key="10">
    <source>
        <dbReference type="ARBA" id="ARBA00023277"/>
    </source>
</evidence>
<proteinExistence type="inferred from homology"/>
<dbReference type="PRINTS" id="PR00911">
    <property type="entry name" value="GLHYDRLASE11"/>
</dbReference>
<keyword evidence="18" id="KW-1185">Reference proteome</keyword>
<dbReference type="PANTHER" id="PTHR46828">
    <property type="entry name" value="ENDO-1,4-BETA-XYLANASE A-RELATED"/>
    <property type="match status" value="1"/>
</dbReference>
<keyword evidence="7 13" id="KW-0858">Xylan degradation</keyword>
<evidence type="ECO:0000256" key="9">
    <source>
        <dbReference type="ARBA" id="ARBA00022801"/>
    </source>
</evidence>
<comment type="subcellular location">
    <subcellularLocation>
        <location evidence="2">Secreted</location>
    </subcellularLocation>
</comment>
<evidence type="ECO:0000256" key="6">
    <source>
        <dbReference type="ARBA" id="ARBA00022525"/>
    </source>
</evidence>
<dbReference type="InterPro" id="IPR018208">
    <property type="entry name" value="GH11_AS_1"/>
</dbReference>
<dbReference type="EMBL" id="PPTA01000008">
    <property type="protein sequence ID" value="TFB01513.1"/>
    <property type="molecule type" value="Genomic_DNA"/>
</dbReference>
<keyword evidence="8" id="KW-0732">Signal</keyword>
<evidence type="ECO:0000313" key="17">
    <source>
        <dbReference type="EMBL" id="TFB01513.1"/>
    </source>
</evidence>
<dbReference type="GeneID" id="300577880"/>